<dbReference type="KEGG" id="cel:CELE_ZC204.6"/>
<dbReference type="EMBL" id="BX284602">
    <property type="protein sequence ID" value="CCD63687.1"/>
    <property type="molecule type" value="Genomic_DNA"/>
</dbReference>
<dbReference type="Proteomes" id="UP000001940">
    <property type="component" value="Chromosome II"/>
</dbReference>
<dbReference type="HOGENOM" id="CLU_1572013_0_0_1"/>
<protein>
    <submittedName>
        <fullName evidence="3">Uncharacterized protein</fullName>
    </submittedName>
</protein>
<accession>P91537</accession>
<evidence type="ECO:0000256" key="2">
    <source>
        <dbReference type="SAM" id="SignalP"/>
    </source>
</evidence>
<keyword evidence="2" id="KW-0732">Signal</keyword>
<feature type="signal peptide" evidence="2">
    <location>
        <begin position="1"/>
        <end position="17"/>
    </location>
</feature>
<dbReference type="WormBase" id="ZC204.6">
    <property type="protein sequence ID" value="CE15094"/>
    <property type="gene ID" value="WBGene00022556"/>
</dbReference>
<feature type="compositionally biased region" description="Low complexity" evidence="1">
    <location>
        <begin position="30"/>
        <end position="52"/>
    </location>
</feature>
<dbReference type="GeneID" id="191111"/>
<dbReference type="PROSITE" id="PS51257">
    <property type="entry name" value="PROKAR_LIPOPROTEIN"/>
    <property type="match status" value="1"/>
</dbReference>
<reference evidence="3 4" key="1">
    <citation type="journal article" date="1998" name="Science">
        <title>Genome sequence of the nematode C. elegans: a platform for investigating biology.</title>
        <authorList>
            <consortium name="The C. elegans sequencing consortium"/>
            <person name="Sulson J.E."/>
            <person name="Waterston R."/>
        </authorList>
    </citation>
    <scope>NUCLEOTIDE SEQUENCE [LARGE SCALE GENOMIC DNA]</scope>
    <source>
        <strain evidence="3 4">Bristol N2</strain>
    </source>
</reference>
<dbReference type="PaxDb" id="6239-ZC204.6"/>
<evidence type="ECO:0000313" key="5">
    <source>
        <dbReference type="WormBase" id="ZC204.6"/>
    </source>
</evidence>
<feature type="chain" id="PRO_5004161480" evidence="2">
    <location>
        <begin position="18"/>
        <end position="170"/>
    </location>
</feature>
<keyword evidence="4" id="KW-1185">Reference proteome</keyword>
<proteinExistence type="predicted"/>
<dbReference type="UCSC" id="ZC204.6">
    <property type="organism name" value="c. elegans"/>
</dbReference>
<name>P91537_CAEEL</name>
<dbReference type="Bgee" id="WBGene00022556">
    <property type="expression patterns" value="Expressed in material anatomical entity and 1 other cell type or tissue"/>
</dbReference>
<organism evidence="3 4">
    <name type="scientific">Caenorhabditis elegans</name>
    <dbReference type="NCBI Taxonomy" id="6239"/>
    <lineage>
        <taxon>Eukaryota</taxon>
        <taxon>Metazoa</taxon>
        <taxon>Ecdysozoa</taxon>
        <taxon>Nematoda</taxon>
        <taxon>Chromadorea</taxon>
        <taxon>Rhabditida</taxon>
        <taxon>Rhabditina</taxon>
        <taxon>Rhabditomorpha</taxon>
        <taxon>Rhabditoidea</taxon>
        <taxon>Rhabditidae</taxon>
        <taxon>Peloderinae</taxon>
        <taxon>Caenorhabditis</taxon>
    </lineage>
</organism>
<evidence type="ECO:0000256" key="1">
    <source>
        <dbReference type="SAM" id="MobiDB-lite"/>
    </source>
</evidence>
<feature type="region of interest" description="Disordered" evidence="1">
    <location>
        <begin position="30"/>
        <end position="54"/>
    </location>
</feature>
<dbReference type="AlphaFoldDB" id="P91537"/>
<dbReference type="CTD" id="191111"/>
<sequence length="170" mass="18226">MIKTIFVLSLSINSIFCGCGLPAGDSATTTEVSTVPPSTTTTEVSTVPPSTTTEKKNLEERILPVAVLQGEHIRVARENTTTLSPTTTPTVKCPCKPLPDFFANPENTDYTAGTGCFGHSIKCTSQPATFITNWWNTSSPTPFLYINKENTTLVSLTSGPMGPPALREWG</sequence>
<gene>
    <name evidence="3" type="ORF">CELE_ZC204.6</name>
    <name evidence="3 5" type="ORF">ZC204.6</name>
</gene>
<dbReference type="AGR" id="WB:WBGene00022556"/>
<dbReference type="InParanoid" id="P91537"/>
<evidence type="ECO:0000313" key="4">
    <source>
        <dbReference type="Proteomes" id="UP000001940"/>
    </source>
</evidence>
<evidence type="ECO:0000313" key="3">
    <source>
        <dbReference type="EMBL" id="CCD63687.1"/>
    </source>
</evidence>
<dbReference type="RefSeq" id="NP_494022.1">
    <property type="nucleotide sequence ID" value="NM_061621.1"/>
</dbReference>
<dbReference type="PIR" id="T25952">
    <property type="entry name" value="T25952"/>
</dbReference>
<dbReference type="STRING" id="6239.ZC204.6.1"/>